<evidence type="ECO:0000259" key="2">
    <source>
        <dbReference type="PROSITE" id="PS50846"/>
    </source>
</evidence>
<dbReference type="Pfam" id="PF00403">
    <property type="entry name" value="HMA"/>
    <property type="match status" value="1"/>
</dbReference>
<accession>A0A1I2HX73</accession>
<dbReference type="OrthoDB" id="9813965at2"/>
<evidence type="ECO:0000256" key="1">
    <source>
        <dbReference type="ARBA" id="ARBA00022723"/>
    </source>
</evidence>
<dbReference type="Proteomes" id="UP000198520">
    <property type="component" value="Unassembled WGS sequence"/>
</dbReference>
<dbReference type="EMBL" id="FONZ01000005">
    <property type="protein sequence ID" value="SFF34118.1"/>
    <property type="molecule type" value="Genomic_DNA"/>
</dbReference>
<feature type="domain" description="HMA" evidence="2">
    <location>
        <begin position="6"/>
        <end position="74"/>
    </location>
</feature>
<proteinExistence type="predicted"/>
<keyword evidence="1" id="KW-0479">Metal-binding</keyword>
<gene>
    <name evidence="3" type="ORF">SAMN04488035_2584</name>
</gene>
<dbReference type="Gene3D" id="3.30.70.100">
    <property type="match status" value="1"/>
</dbReference>
<evidence type="ECO:0000313" key="3">
    <source>
        <dbReference type="EMBL" id="SFF34118.1"/>
    </source>
</evidence>
<dbReference type="CDD" id="cd00371">
    <property type="entry name" value="HMA"/>
    <property type="match status" value="1"/>
</dbReference>
<dbReference type="InterPro" id="IPR017969">
    <property type="entry name" value="Heavy-metal-associated_CS"/>
</dbReference>
<dbReference type="PROSITE" id="PS50846">
    <property type="entry name" value="HMA_2"/>
    <property type="match status" value="1"/>
</dbReference>
<dbReference type="GO" id="GO:0046872">
    <property type="term" value="F:metal ion binding"/>
    <property type="evidence" value="ECO:0007669"/>
    <property type="project" value="UniProtKB-KW"/>
</dbReference>
<dbReference type="STRING" id="285351.SAMN04488035_2584"/>
<keyword evidence="4" id="KW-1185">Reference proteome</keyword>
<sequence>MSEQTTTTTFGVTGMTCGNCVRHVTEELEQIDAVKSVSIELVTDGASQVTVVSDDEIPADTLRHAIDEAGYSIVV</sequence>
<dbReference type="RefSeq" id="WP_093379534.1">
    <property type="nucleotide sequence ID" value="NZ_BNAN01000001.1"/>
</dbReference>
<evidence type="ECO:0000313" key="4">
    <source>
        <dbReference type="Proteomes" id="UP000198520"/>
    </source>
</evidence>
<dbReference type="InterPro" id="IPR006121">
    <property type="entry name" value="HMA_dom"/>
</dbReference>
<dbReference type="AlphaFoldDB" id="A0A1I2HX73"/>
<dbReference type="PROSITE" id="PS01047">
    <property type="entry name" value="HMA_1"/>
    <property type="match status" value="1"/>
</dbReference>
<protein>
    <submittedName>
        <fullName evidence="3">Heavy-metal-associated domain-containing protein</fullName>
    </submittedName>
</protein>
<dbReference type="InterPro" id="IPR036163">
    <property type="entry name" value="HMA_dom_sf"/>
</dbReference>
<dbReference type="SUPFAM" id="SSF55008">
    <property type="entry name" value="HMA, heavy metal-associated domain"/>
    <property type="match status" value="1"/>
</dbReference>
<reference evidence="4" key="1">
    <citation type="submission" date="2016-10" db="EMBL/GenBank/DDBJ databases">
        <authorList>
            <person name="Varghese N."/>
            <person name="Submissions S."/>
        </authorList>
    </citation>
    <scope>NUCLEOTIDE SEQUENCE [LARGE SCALE GENOMIC DNA]</scope>
    <source>
        <strain evidence="4">DSM 19083</strain>
    </source>
</reference>
<name>A0A1I2HX73_9MICO</name>
<organism evidence="3 4">
    <name type="scientific">Flavimobilis marinus</name>
    <dbReference type="NCBI Taxonomy" id="285351"/>
    <lineage>
        <taxon>Bacteria</taxon>
        <taxon>Bacillati</taxon>
        <taxon>Actinomycetota</taxon>
        <taxon>Actinomycetes</taxon>
        <taxon>Micrococcales</taxon>
        <taxon>Jonesiaceae</taxon>
        <taxon>Flavimobilis</taxon>
    </lineage>
</organism>